<dbReference type="InterPro" id="IPR027278">
    <property type="entry name" value="ACCD_DCysDesulf"/>
</dbReference>
<keyword evidence="3 8" id="KW-0663">Pyridoxal phosphate</keyword>
<dbReference type="InterPro" id="IPR005966">
    <property type="entry name" value="D-Cys_desShydrase"/>
</dbReference>
<comment type="similarity">
    <text evidence="2">Belongs to the ACC deaminase/D-cysteine desulfhydrase family.</text>
</comment>
<feature type="modified residue" description="N6-(pyridoxal phosphate)lysine" evidence="8">
    <location>
        <position position="49"/>
    </location>
</feature>
<evidence type="ECO:0000259" key="9">
    <source>
        <dbReference type="Pfam" id="PF00291"/>
    </source>
</evidence>
<accession>A0A934SZG5</accession>
<reference evidence="10" key="1">
    <citation type="submission" date="2021-01" db="EMBL/GenBank/DDBJ databases">
        <title>Genome sequence of strain Noviherbaspirillum sp. DKR-6.</title>
        <authorList>
            <person name="Chaudhary D.K."/>
        </authorList>
    </citation>
    <scope>NUCLEOTIDE SEQUENCE</scope>
    <source>
        <strain evidence="10">DKR-6</strain>
    </source>
</reference>
<evidence type="ECO:0000256" key="3">
    <source>
        <dbReference type="ARBA" id="ARBA00022898"/>
    </source>
</evidence>
<evidence type="ECO:0000256" key="7">
    <source>
        <dbReference type="PIRSR" id="PIRSR006278-1"/>
    </source>
</evidence>
<dbReference type="GO" id="GO:0034011">
    <property type="term" value="F:L-cysteate sulfo-lyase activity"/>
    <property type="evidence" value="ECO:0007669"/>
    <property type="project" value="UniProtKB-EC"/>
</dbReference>
<evidence type="ECO:0000256" key="2">
    <source>
        <dbReference type="ARBA" id="ARBA00008639"/>
    </source>
</evidence>
<dbReference type="SUPFAM" id="SSF53686">
    <property type="entry name" value="Tryptophan synthase beta subunit-like PLP-dependent enzymes"/>
    <property type="match status" value="1"/>
</dbReference>
<dbReference type="NCBIfam" id="TIGR01275">
    <property type="entry name" value="ACC_deam_rel"/>
    <property type="match status" value="1"/>
</dbReference>
<feature type="active site" description="Nucleophile" evidence="7">
    <location>
        <position position="76"/>
    </location>
</feature>
<comment type="cofactor">
    <cofactor evidence="1">
        <name>pyridoxal 5'-phosphate</name>
        <dbReference type="ChEBI" id="CHEBI:597326"/>
    </cofactor>
</comment>
<gene>
    <name evidence="10" type="ORF">JJB74_28410</name>
</gene>
<proteinExistence type="inferred from homology"/>
<keyword evidence="4 10" id="KW-0456">Lyase</keyword>
<evidence type="ECO:0000256" key="8">
    <source>
        <dbReference type="PIRSR" id="PIRSR006278-2"/>
    </source>
</evidence>
<dbReference type="PANTHER" id="PTHR43780">
    <property type="entry name" value="1-AMINOCYCLOPROPANE-1-CARBOXYLATE DEAMINASE-RELATED"/>
    <property type="match status" value="1"/>
</dbReference>
<dbReference type="EC" id="4.4.1.25" evidence="5"/>
<dbReference type="AlphaFoldDB" id="A0A934SZG5"/>
<dbReference type="GO" id="GO:0019148">
    <property type="term" value="F:D-cysteine desulfhydrase activity"/>
    <property type="evidence" value="ECO:0007669"/>
    <property type="project" value="TreeGrafter"/>
</dbReference>
<dbReference type="InterPro" id="IPR001926">
    <property type="entry name" value="TrpB-like_PALP"/>
</dbReference>
<dbReference type="Proteomes" id="UP000622890">
    <property type="component" value="Unassembled WGS sequence"/>
</dbReference>
<evidence type="ECO:0000256" key="4">
    <source>
        <dbReference type="ARBA" id="ARBA00023239"/>
    </source>
</evidence>
<evidence type="ECO:0000256" key="1">
    <source>
        <dbReference type="ARBA" id="ARBA00001933"/>
    </source>
</evidence>
<dbReference type="Gene3D" id="3.40.50.1100">
    <property type="match status" value="2"/>
</dbReference>
<dbReference type="NCBIfam" id="NF003031">
    <property type="entry name" value="PRK03910.1-4"/>
    <property type="match status" value="1"/>
</dbReference>
<dbReference type="RefSeq" id="WP_200597893.1">
    <property type="nucleotide sequence ID" value="NZ_JAEPBG010000023.1"/>
</dbReference>
<dbReference type="Pfam" id="PF00291">
    <property type="entry name" value="PALP"/>
    <property type="match status" value="1"/>
</dbReference>
<organism evidence="10 11">
    <name type="scientific">Noviherbaspirillum pedocola</name>
    <dbReference type="NCBI Taxonomy" id="2801341"/>
    <lineage>
        <taxon>Bacteria</taxon>
        <taxon>Pseudomonadati</taxon>
        <taxon>Pseudomonadota</taxon>
        <taxon>Betaproteobacteria</taxon>
        <taxon>Burkholderiales</taxon>
        <taxon>Oxalobacteraceae</taxon>
        <taxon>Noviherbaspirillum</taxon>
    </lineage>
</organism>
<protein>
    <recommendedName>
        <fullName evidence="6">L-cysteate sulfo-lyase</fullName>
        <ecNumber evidence="5">4.4.1.25</ecNumber>
    </recommendedName>
</protein>
<keyword evidence="11" id="KW-1185">Reference proteome</keyword>
<dbReference type="PANTHER" id="PTHR43780:SF2">
    <property type="entry name" value="1-AMINOCYCLOPROPANE-1-CARBOXYLATE DEAMINASE-RELATED"/>
    <property type="match status" value="1"/>
</dbReference>
<feature type="domain" description="Tryptophan synthase beta chain-like PALP" evidence="9">
    <location>
        <begin position="10"/>
        <end position="318"/>
    </location>
</feature>
<dbReference type="EMBL" id="JAEPBG010000023">
    <property type="protein sequence ID" value="MBK4738558.1"/>
    <property type="molecule type" value="Genomic_DNA"/>
</dbReference>
<name>A0A934SZG5_9BURK</name>
<evidence type="ECO:0000313" key="11">
    <source>
        <dbReference type="Proteomes" id="UP000622890"/>
    </source>
</evidence>
<sequence length="332" mass="35285">MHLSRFPRVTLCHAPTPLEHLPRLSRHLGGPEIFIKRDDCTGLASGGNKTRKLEFLLGDALEKGATHLVTQGATQSNHVRQTAAAAAKFGLRCTALLETRVADAAPEYYANGNVLLDRLFDCALETRPAGLDMNQELVAVGERLSAAGETPYLIPGGGSNAIGALGYVACAQELLMQANERRLRIDHVVHATGSCGTQAGLLAGLLGMNSGIPVLGIGVRAPREKQEANVHALLKQTWEHLGLPGEPARETVRANCDYVGDGYGIPTPGMIEAVEILARLEGILLDPVYSGKGMAGLIDLIRRGEFKQGQNLVFVHTGGSAGLFGYRGTFAP</sequence>
<evidence type="ECO:0000256" key="5">
    <source>
        <dbReference type="ARBA" id="ARBA00066825"/>
    </source>
</evidence>
<comment type="caution">
    <text evidence="10">The sequence shown here is derived from an EMBL/GenBank/DDBJ whole genome shotgun (WGS) entry which is preliminary data.</text>
</comment>
<dbReference type="FunFam" id="3.40.50.1100:FF:000017">
    <property type="entry name" value="D-cysteine desulfhydrase"/>
    <property type="match status" value="1"/>
</dbReference>
<dbReference type="InterPro" id="IPR036052">
    <property type="entry name" value="TrpB-like_PALP_sf"/>
</dbReference>
<evidence type="ECO:0000313" key="10">
    <source>
        <dbReference type="EMBL" id="MBK4738558.1"/>
    </source>
</evidence>
<dbReference type="PIRSF" id="PIRSF006278">
    <property type="entry name" value="ACCD_DCysDesulf"/>
    <property type="match status" value="1"/>
</dbReference>
<evidence type="ECO:0000256" key="6">
    <source>
        <dbReference type="ARBA" id="ARBA00068519"/>
    </source>
</evidence>